<feature type="domain" description="BEACH-type PH" evidence="3">
    <location>
        <begin position="40"/>
        <end position="157"/>
    </location>
</feature>
<proteinExistence type="predicted"/>
<dbReference type="PANTHER" id="PTHR13743:SF86">
    <property type="entry name" value="LYSOSOMAL-TRAFFICKING REGULATOR"/>
    <property type="match status" value="1"/>
</dbReference>
<sequence length="315" mass="36815">MALFQRLISVLCLETVKPPLSFLFEDKTHSFFYSTVKDKATSESIRFTRRCTSVAPSRETAGELLLGKTLTLTHSRKSGMYFVEDNAADAHDNQILQGETEAPSFSWTYEEIKEVHKRWWQLRDNAFRDDVYHNILTSDLPNLLEHGNISALTQLWGSGQITNFEYLTHLNKHAGRSFNDLMQYPVFPFILSDYTSETVDLQETNIYRNLSKPIAVQSKEKEDRYVDNYRVRLHARSKIFFQNSLLDVLVRNHIYLFVFHAQYLEEEYKKGIREDDPMPPVQPYHYGSHYSNSGTVLHFLVRMPPFTKMFLAYQG</sequence>
<protein>
    <submittedName>
        <fullName evidence="4">Uncharacterized protein</fullName>
    </submittedName>
</protein>
<keyword evidence="1" id="KW-0853">WD repeat</keyword>
<reference evidence="4 5" key="1">
    <citation type="submission" date="2021-06" db="EMBL/GenBank/DDBJ databases">
        <authorList>
            <person name="Palmer J.M."/>
        </authorList>
    </citation>
    <scope>NUCLEOTIDE SEQUENCE [LARGE SCALE GENOMIC DNA]</scope>
    <source>
        <strain evidence="4 5">GA_2019</strain>
        <tissue evidence="4">Muscle</tissue>
    </source>
</reference>
<dbReference type="PROSITE" id="PS51783">
    <property type="entry name" value="PH_BEACH"/>
    <property type="match status" value="1"/>
</dbReference>
<comment type="caution">
    <text evidence="4">The sequence shown here is derived from an EMBL/GenBank/DDBJ whole genome shotgun (WGS) entry which is preliminary data.</text>
</comment>
<dbReference type="PANTHER" id="PTHR13743">
    <property type="entry name" value="BEIGE/BEACH-RELATED"/>
    <property type="match status" value="1"/>
</dbReference>
<dbReference type="Gene3D" id="1.10.1540.10">
    <property type="entry name" value="BEACH domain"/>
    <property type="match status" value="1"/>
</dbReference>
<dbReference type="InterPro" id="IPR011993">
    <property type="entry name" value="PH-like_dom_sf"/>
</dbReference>
<dbReference type="Pfam" id="PF02138">
    <property type="entry name" value="Beach"/>
    <property type="match status" value="2"/>
</dbReference>
<dbReference type="SUPFAM" id="SSF50729">
    <property type="entry name" value="PH domain-like"/>
    <property type="match status" value="1"/>
</dbReference>
<dbReference type="InterPro" id="IPR000409">
    <property type="entry name" value="BEACH_dom"/>
</dbReference>
<dbReference type="EMBL" id="JAHRIO010031582">
    <property type="protein sequence ID" value="MEQ2168810.1"/>
    <property type="molecule type" value="Genomic_DNA"/>
</dbReference>
<accession>A0ABV0NC03</accession>
<dbReference type="Gene3D" id="2.30.29.30">
    <property type="entry name" value="Pleckstrin-homology domain (PH domain)/Phosphotyrosine-binding domain (PTB)"/>
    <property type="match status" value="1"/>
</dbReference>
<evidence type="ECO:0000313" key="4">
    <source>
        <dbReference type="EMBL" id="MEQ2168810.1"/>
    </source>
</evidence>
<evidence type="ECO:0000256" key="1">
    <source>
        <dbReference type="ARBA" id="ARBA00022574"/>
    </source>
</evidence>
<dbReference type="Proteomes" id="UP001476798">
    <property type="component" value="Unassembled WGS sequence"/>
</dbReference>
<dbReference type="SMART" id="SM01026">
    <property type="entry name" value="Beach"/>
    <property type="match status" value="1"/>
</dbReference>
<evidence type="ECO:0000313" key="5">
    <source>
        <dbReference type="Proteomes" id="UP001476798"/>
    </source>
</evidence>
<dbReference type="Pfam" id="PF14844">
    <property type="entry name" value="PH_BEACH"/>
    <property type="match status" value="1"/>
</dbReference>
<dbReference type="PROSITE" id="PS50197">
    <property type="entry name" value="BEACH"/>
    <property type="match status" value="1"/>
</dbReference>
<dbReference type="InterPro" id="IPR050865">
    <property type="entry name" value="BEACH_Domain"/>
</dbReference>
<gene>
    <name evidence="4" type="ORF">GOODEAATRI_018621</name>
</gene>
<evidence type="ECO:0000259" key="2">
    <source>
        <dbReference type="PROSITE" id="PS50197"/>
    </source>
</evidence>
<evidence type="ECO:0000259" key="3">
    <source>
        <dbReference type="PROSITE" id="PS51783"/>
    </source>
</evidence>
<dbReference type="InterPro" id="IPR036372">
    <property type="entry name" value="BEACH_dom_sf"/>
</dbReference>
<dbReference type="SUPFAM" id="SSF81837">
    <property type="entry name" value="BEACH domain"/>
    <property type="match status" value="1"/>
</dbReference>
<dbReference type="InterPro" id="IPR023362">
    <property type="entry name" value="PH-BEACH_dom"/>
</dbReference>
<keyword evidence="5" id="KW-1185">Reference proteome</keyword>
<organism evidence="4 5">
    <name type="scientific">Goodea atripinnis</name>
    <dbReference type="NCBI Taxonomy" id="208336"/>
    <lineage>
        <taxon>Eukaryota</taxon>
        <taxon>Metazoa</taxon>
        <taxon>Chordata</taxon>
        <taxon>Craniata</taxon>
        <taxon>Vertebrata</taxon>
        <taxon>Euteleostomi</taxon>
        <taxon>Actinopterygii</taxon>
        <taxon>Neopterygii</taxon>
        <taxon>Teleostei</taxon>
        <taxon>Neoteleostei</taxon>
        <taxon>Acanthomorphata</taxon>
        <taxon>Ovalentaria</taxon>
        <taxon>Atherinomorphae</taxon>
        <taxon>Cyprinodontiformes</taxon>
        <taxon>Goodeidae</taxon>
        <taxon>Goodea</taxon>
    </lineage>
</organism>
<feature type="domain" description="BEACH" evidence="2">
    <location>
        <begin position="141"/>
        <end position="315"/>
    </location>
</feature>
<name>A0ABV0NC03_9TELE</name>